<accession>A0ABD0LKL0</accession>
<gene>
    <name evidence="1" type="ORF">BaRGS_00008798</name>
</gene>
<name>A0ABD0LKL0_9CAEN</name>
<proteinExistence type="predicted"/>
<dbReference type="AlphaFoldDB" id="A0ABD0LKL0"/>
<dbReference type="EMBL" id="JACVVK020000040">
    <property type="protein sequence ID" value="KAK7499950.1"/>
    <property type="molecule type" value="Genomic_DNA"/>
</dbReference>
<dbReference type="Proteomes" id="UP001519460">
    <property type="component" value="Unassembled WGS sequence"/>
</dbReference>
<keyword evidence="2" id="KW-1185">Reference proteome</keyword>
<reference evidence="1 2" key="1">
    <citation type="journal article" date="2023" name="Sci. Data">
        <title>Genome assembly of the Korean intertidal mud-creeper Batillaria attramentaria.</title>
        <authorList>
            <person name="Patra A.K."/>
            <person name="Ho P.T."/>
            <person name="Jun S."/>
            <person name="Lee S.J."/>
            <person name="Kim Y."/>
            <person name="Won Y.J."/>
        </authorList>
    </citation>
    <scope>NUCLEOTIDE SEQUENCE [LARGE SCALE GENOMIC DNA]</scope>
    <source>
        <strain evidence="1">Wonlab-2016</strain>
    </source>
</reference>
<evidence type="ECO:0000313" key="2">
    <source>
        <dbReference type="Proteomes" id="UP001519460"/>
    </source>
</evidence>
<organism evidence="1 2">
    <name type="scientific">Batillaria attramentaria</name>
    <dbReference type="NCBI Taxonomy" id="370345"/>
    <lineage>
        <taxon>Eukaryota</taxon>
        <taxon>Metazoa</taxon>
        <taxon>Spiralia</taxon>
        <taxon>Lophotrochozoa</taxon>
        <taxon>Mollusca</taxon>
        <taxon>Gastropoda</taxon>
        <taxon>Caenogastropoda</taxon>
        <taxon>Sorbeoconcha</taxon>
        <taxon>Cerithioidea</taxon>
        <taxon>Batillariidae</taxon>
        <taxon>Batillaria</taxon>
    </lineage>
</organism>
<comment type="caution">
    <text evidence="1">The sequence shown here is derived from an EMBL/GenBank/DDBJ whole genome shotgun (WGS) entry which is preliminary data.</text>
</comment>
<sequence>MPALTYPTLYPKFLQPLIAIWLSTARGRLVPTTFLPVSLPVFETCKTNTAVTWLLNNKTSLLSGRHSFIVQMGQSRDLPLASVIHIDLTATIIVLLAEINATFSAINFPPFSTALLSGRGDPGVADGT</sequence>
<protein>
    <submittedName>
        <fullName evidence="1">Uncharacterized protein</fullName>
    </submittedName>
</protein>
<evidence type="ECO:0000313" key="1">
    <source>
        <dbReference type="EMBL" id="KAK7499950.1"/>
    </source>
</evidence>